<feature type="region of interest" description="Disordered" evidence="1">
    <location>
        <begin position="245"/>
        <end position="280"/>
    </location>
</feature>
<keyword evidence="4" id="KW-1185">Reference proteome</keyword>
<sequence length="1590" mass="171168">MKIHLSPGSLVSENRVTAHWWRALGAILLLNLTCIVATYAQNKIWDKTIGGKSEDQLTVVRQTKDGGYILGGWSKSGINGNKTTAKKGGSDYWIVKLKADGTKAWDKTFGGNKDDLLTSLQQTNDGGYILGGYSFSGKSGDKSEANRDNKNNIEFLTGDYWIVKLNANGNKLWDKTIGGDSRDELQLIRQTSDGGYIVGGTSLSNKSGDKSENTIGTKDTDTGDYWVVKLKADGTKAWDNTIGGSRGDKLSSVQQTNDGGYLVGGSSESDISGDKTEDNKEAANFNSSDYWIVKLTSNGKKAWDKTLGGENNDELRSLQQTNDGGYILGGSSNSDKSGDKTQARKGGINSGGDPTRDYWVVKINGAGSKVWDKTLGGGNDDYLRAIQQTKDGGYILGGYSDSDISGDKSEKFKRSETFYDPNDFWVVKLNATGSKVWDKTLGGNAGDYLSSLQQTIDGNYILGGSSNSSKSNDKTQAKLGECTSTVCTSDYWVVKIDNRGTNLNQNITFAPITYKTFGDASFTISATASSGLPVTFSIVSGPATIKGNIVTLTGVGKVTVKARQAGNDTYKPAEATQTFLVMEPSLVRKGWEKTFGGKYEDRLTAMVATSDGGYLMGGTSNSGKSGDRSHAGQGNSKDYWIIKTDHLGNKLWDRSYGGSYQDKLAAIIATSDGGYLLGGTSESDISGDKTQANRGDADFWVVKIDADGNKQWDKTFGGANEDIFTALIATPDGGYLLGGTSESGISGDKSEAVRGGIDYWVVKLDETGKKLWDKTLGGVGVDNLAALAVGTNGDYLLGGSSVSGYSGDKTQAKRALTDYWVVRIKPTGTKVWDKAYSGIKGTYTDPWCTTNCNVTTYGESVLSGLITTPDGGFLLGGTSTTEPGAEKSEDNLSDKYANLRKYWVVKINDQGNKEWDKTYAGGLTTSTLQFVDSTYTIYGGSANLRSLISTPDGGFLLAGDSDFGKGADKSEDVRKMDYELVDYWAVKIDAQGVKKWDKTLGGFNYDFLSAAAVSSSGNYILGGSSESGIGGDKSEAPRDTTNINFEFSPTDYWVVEIKDETSSNNSAWNMRYGGSGYDVLTSVIKTADGGYLSGGYSPSGISGDKTQASRGKNDFWIVKTNANGKKLWDKRYGGSGDDYLNRVIQTQDGGYLLAGSSLSGTSGDKTQATRGDRDYWIVKISNTGAKQWDKRYGGTGYDELKKVIQLSTGEYILAGYSNSPAGGNKSQASQGGLDYWIVKVNSTGSQLWDKTYGGTLNETLTGIVQASNGGFLLGGSSLSDKGGNKSEVSRGGSDFWLVRVDKNGNQVWDKTYGGSGQDEAYSLGRSGKSDYFISGQSDSPVGADKTRDSQGFKDFWFLKINSTGGKIWDKRFGGNFDDEVRASIQTQDGGYLLAGMSASRKSGNKTQDSQGSSDYWIVKTDADGMYQWDKRFGGSTVEELRAVIQTDDGGYLLAGKSLSGASGDRKQPSQGEYDYWLVKVAPETTPIIAAREAQPVTDPVKETRLNLLKAYPNPFGEKVTISFTLPQTQPANVKVYDNQGWEITTLFQGEAKANQKYEVKWQAGNKPAGLYFLQLQTPTTRQQQKLLLNK</sequence>
<organism evidence="3 4">
    <name type="scientific">Adhaeribacter radiodurans</name>
    <dbReference type="NCBI Taxonomy" id="2745197"/>
    <lineage>
        <taxon>Bacteria</taxon>
        <taxon>Pseudomonadati</taxon>
        <taxon>Bacteroidota</taxon>
        <taxon>Cytophagia</taxon>
        <taxon>Cytophagales</taxon>
        <taxon>Hymenobacteraceae</taxon>
        <taxon>Adhaeribacter</taxon>
    </lineage>
</organism>
<evidence type="ECO:0000313" key="3">
    <source>
        <dbReference type="EMBL" id="QMU31032.1"/>
    </source>
</evidence>
<proteinExistence type="predicted"/>
<feature type="domain" description="Secretion system C-terminal sorting" evidence="2">
    <location>
        <begin position="1511"/>
        <end position="1586"/>
    </location>
</feature>
<evidence type="ECO:0000256" key="1">
    <source>
        <dbReference type="SAM" id="MobiDB-lite"/>
    </source>
</evidence>
<dbReference type="EMBL" id="CP055153">
    <property type="protein sequence ID" value="QMU31032.1"/>
    <property type="molecule type" value="Genomic_DNA"/>
</dbReference>
<dbReference type="PANTHER" id="PTHR42754">
    <property type="entry name" value="ENDOGLUCANASE"/>
    <property type="match status" value="1"/>
</dbReference>
<dbReference type="PANTHER" id="PTHR42754:SF1">
    <property type="entry name" value="LIPOPROTEIN"/>
    <property type="match status" value="1"/>
</dbReference>
<name>A0A7L7LDW2_9BACT</name>
<accession>A0A7L7LDW2</accession>
<dbReference type="Proteomes" id="UP000514509">
    <property type="component" value="Chromosome"/>
</dbReference>
<reference evidence="3 4" key="2">
    <citation type="submission" date="2020-08" db="EMBL/GenBank/DDBJ databases">
        <title>Adhaeribacter dokdonensis sp. nov., isolated from the rhizosphere of Elymus tsukushiensis, a plant native to the Dokdo Islands, Republic of Korea.</title>
        <authorList>
            <person name="Ghim S.Y."/>
        </authorList>
    </citation>
    <scope>NUCLEOTIDE SEQUENCE [LARGE SCALE GENOMIC DNA]</scope>
    <source>
        <strain evidence="3 4">KUDC8001</strain>
    </source>
</reference>
<dbReference type="RefSeq" id="WP_182413472.1">
    <property type="nucleotide sequence ID" value="NZ_CP055153.1"/>
</dbReference>
<dbReference type="Pfam" id="PF18962">
    <property type="entry name" value="Por_Secre_tail"/>
    <property type="match status" value="1"/>
</dbReference>
<protein>
    <submittedName>
        <fullName evidence="3">T9SS type A sorting domain-containing protein</fullName>
    </submittedName>
</protein>
<evidence type="ECO:0000259" key="2">
    <source>
        <dbReference type="Pfam" id="PF18962"/>
    </source>
</evidence>
<evidence type="ECO:0000313" key="4">
    <source>
        <dbReference type="Proteomes" id="UP000514509"/>
    </source>
</evidence>
<feature type="region of interest" description="Disordered" evidence="1">
    <location>
        <begin position="303"/>
        <end position="351"/>
    </location>
</feature>
<dbReference type="NCBIfam" id="TIGR04183">
    <property type="entry name" value="Por_Secre_tail"/>
    <property type="match status" value="1"/>
</dbReference>
<dbReference type="InterPro" id="IPR026444">
    <property type="entry name" value="Secre_tail"/>
</dbReference>
<dbReference type="KEGG" id="add:HUW48_24735"/>
<reference evidence="3 4" key="1">
    <citation type="submission" date="2020-06" db="EMBL/GenBank/DDBJ databases">
        <authorList>
            <person name="Hwang Y.J."/>
        </authorList>
    </citation>
    <scope>NUCLEOTIDE SEQUENCE [LARGE SCALE GENOMIC DNA]</scope>
    <source>
        <strain evidence="3 4">KUDC8001</strain>
    </source>
</reference>
<gene>
    <name evidence="3" type="ORF">HUW48_24735</name>
</gene>